<dbReference type="Proteomes" id="UP000694863">
    <property type="component" value="Unplaced"/>
</dbReference>
<proteinExistence type="predicted"/>
<gene>
    <name evidence="2" type="primary">LOC101664341</name>
</gene>
<keyword evidence="1" id="KW-1185">Reference proteome</keyword>
<accession>A0AC55DJK5</accession>
<protein>
    <submittedName>
        <fullName evidence="2">Antigen WC1.1-like</fullName>
    </submittedName>
</protein>
<organism evidence="1 2">
    <name type="scientific">Echinops telfairi</name>
    <name type="common">Lesser hedgehog tenrec</name>
    <dbReference type="NCBI Taxonomy" id="9371"/>
    <lineage>
        <taxon>Eukaryota</taxon>
        <taxon>Metazoa</taxon>
        <taxon>Chordata</taxon>
        <taxon>Craniata</taxon>
        <taxon>Vertebrata</taxon>
        <taxon>Euteleostomi</taxon>
        <taxon>Mammalia</taxon>
        <taxon>Eutheria</taxon>
        <taxon>Afrotheria</taxon>
        <taxon>Tenrecidae</taxon>
        <taxon>Tenrecinae</taxon>
        <taxon>Echinops</taxon>
    </lineage>
</organism>
<evidence type="ECO:0000313" key="2">
    <source>
        <dbReference type="RefSeq" id="XP_045151931.1"/>
    </source>
</evidence>
<sequence>MKYEGEWGIVWDSNWNLDKAAVVCRQLGCGAAVDVYQKLLHTGEKPNPIIIFTQFSCKGTETTLNKCPRFNFSHYKSRYSITIWNVGVVCAEFVHLAGGSGPCSGRVEVYPETEWIPVSDRNVTYATAHVICAELECGKAVSVQGDVPWRDTNGKIWAEEFQCEGQEAELRLCPRVPCPGGTCHRSGAVHVVCSGYTGLRLASPNGSECEGQVEIQILGDWGPLCDSLWDLADANVVCQDLGCGVAISTPRGVPFQEGSGQVWNHRFHCLGTESHLWECPVTALGNPNCSHGDAASVICSGKQTHPLLPGNNSTSHPADSAALEDRAANHSGSRWLRLVDGGSPSAGRVEILHQGSWGTVCDDSWDMKDAHVVCRQLGCGVAINATASAHFGEGTGPIWLDGLQCTGEESHVWKCPSQGWRKHNCRHKEDAGAICSESLALRLVSDDHDCAGWLEVFYNGTWGSVCRSPMERITLAVICRQLGCGNTGKKPKSCPTGAPCKDREKLRLRGGDTQCSGRVEIWHNGSWGTVCDDSWSLAEAQVVCQQLGCGSALEALHGAAFGPGNGSIWLDNVQCRGRESSLWACAAQPWGPSNCKHEEDAGVRCSGERTTSPPINRGNIAPSPRDSGIFSLPWVLCVILGALLFLVFIILGTQLHRRRAEHRDSHKFEDALEEALYEDIDYLVNPEKGKHWELSENMSDDSVTKLPYYTGDNEEDEDPESAPEPPGSPVDASENGYDDAEELPFPETSPTPAMSDKQFLPEERNDAGWSQAGDSLQSPSKAAYPQVDGKASSVVHGQGEDLGYDDVELSTM</sequence>
<evidence type="ECO:0000313" key="1">
    <source>
        <dbReference type="Proteomes" id="UP000694863"/>
    </source>
</evidence>
<reference evidence="2" key="1">
    <citation type="submission" date="2025-08" db="UniProtKB">
        <authorList>
            <consortium name="RefSeq"/>
        </authorList>
    </citation>
    <scope>IDENTIFICATION</scope>
</reference>
<dbReference type="RefSeq" id="XP_045151931.1">
    <property type="nucleotide sequence ID" value="XM_045295996.1"/>
</dbReference>
<name>A0AC55DJK5_ECHTE</name>